<accession>A0A379KPZ6</accession>
<gene>
    <name evidence="2" type="ORF">NCTC7914_04243</name>
</gene>
<dbReference type="EMBL" id="UGUY01000001">
    <property type="protein sequence ID" value="SUD70093.1"/>
    <property type="molecule type" value="Genomic_DNA"/>
</dbReference>
<reference evidence="2 3" key="1">
    <citation type="submission" date="2018-06" db="EMBL/GenBank/DDBJ databases">
        <authorList>
            <consortium name="Pathogen Informatics"/>
            <person name="Doyle S."/>
        </authorList>
    </citation>
    <scope>NUCLEOTIDE SEQUENCE [LARGE SCALE GENOMIC DNA]</scope>
    <source>
        <strain evidence="2 3">NCTC7914</strain>
    </source>
</reference>
<keyword evidence="1" id="KW-0812">Transmembrane</keyword>
<keyword evidence="1" id="KW-0472">Membrane</keyword>
<protein>
    <submittedName>
        <fullName evidence="2">Protein of Uncharacterized function (DUF2784)</fullName>
    </submittedName>
</protein>
<dbReference type="Pfam" id="PF10861">
    <property type="entry name" value="DUF2784"/>
    <property type="match status" value="1"/>
</dbReference>
<feature type="transmembrane region" description="Helical" evidence="1">
    <location>
        <begin position="107"/>
        <end position="128"/>
    </location>
</feature>
<evidence type="ECO:0000256" key="1">
    <source>
        <dbReference type="SAM" id="Phobius"/>
    </source>
</evidence>
<dbReference type="Proteomes" id="UP000254602">
    <property type="component" value="Unassembled WGS sequence"/>
</dbReference>
<proteinExistence type="predicted"/>
<evidence type="ECO:0000313" key="3">
    <source>
        <dbReference type="Proteomes" id="UP000254602"/>
    </source>
</evidence>
<evidence type="ECO:0000313" key="2">
    <source>
        <dbReference type="EMBL" id="SUD70093.1"/>
    </source>
</evidence>
<dbReference type="AlphaFoldDB" id="A0A379KPZ6"/>
<organism evidence="2 3">
    <name type="scientific">Pseudomonas putida</name>
    <name type="common">Arthrobacter siderocapsulatus</name>
    <dbReference type="NCBI Taxonomy" id="303"/>
    <lineage>
        <taxon>Bacteria</taxon>
        <taxon>Pseudomonadati</taxon>
        <taxon>Pseudomonadota</taxon>
        <taxon>Gammaproteobacteria</taxon>
        <taxon>Pseudomonadales</taxon>
        <taxon>Pseudomonadaceae</taxon>
        <taxon>Pseudomonas</taxon>
    </lineage>
</organism>
<sequence>MLGIHSSQNAQLMIFRLAADTLVLLHLAFILLVLFGGLLTLRWRPALLIHLPALAWGLAVEGLHLECPLTGWENRMRFAAGDAGYHGGFVEHYIWPLIYPAGLTPQIQWLLGGVVLLVNLGIYSYVIWRWRHSPTA</sequence>
<keyword evidence="1" id="KW-1133">Transmembrane helix</keyword>
<name>A0A379KPZ6_PSEPU</name>
<feature type="transmembrane region" description="Helical" evidence="1">
    <location>
        <begin position="21"/>
        <end position="41"/>
    </location>
</feature>
<dbReference type="InterPro" id="IPR021218">
    <property type="entry name" value="DUF2784"/>
</dbReference>